<dbReference type="InterPro" id="IPR036157">
    <property type="entry name" value="dUTPase-like_sf"/>
</dbReference>
<dbReference type="SUPFAM" id="SSF51283">
    <property type="entry name" value="dUTPase-like"/>
    <property type="match status" value="1"/>
</dbReference>
<name>A0A4V0P1I3_9ARCH</name>
<proteinExistence type="predicted"/>
<dbReference type="InterPro" id="IPR033704">
    <property type="entry name" value="dUTPase_trimeric"/>
</dbReference>
<dbReference type="RefSeq" id="WP_174448122.1">
    <property type="nucleotide sequence ID" value="NZ_AP018732.1"/>
</dbReference>
<dbReference type="Gene3D" id="2.70.40.10">
    <property type="match status" value="1"/>
</dbReference>
<dbReference type="GO" id="GO:0006229">
    <property type="term" value="P:dUTP biosynthetic process"/>
    <property type="evidence" value="ECO:0007669"/>
    <property type="project" value="InterPro"/>
</dbReference>
<sequence>MLGYDEFTKLNARYRVIHPFNPELMDGDGYVLTVRDDVEIRYLEHRNLVSHEIVFVPPDHVAHLTAKSRFGRLGISFLNAAKVHSGFVGRLALEVVNLNNDRDSVTIRKGEPFMHFELMRREGAPRPYQGRYMFQFMDDAEVEMYLELIGRELGGSMDVDILRELAEGRVRAVEEI</sequence>
<dbReference type="OrthoDB" id="376554at2157"/>
<dbReference type="CDD" id="cd07557">
    <property type="entry name" value="trimeric_dUTPase"/>
    <property type="match status" value="1"/>
</dbReference>
<keyword evidence="3" id="KW-1185">Reference proteome</keyword>
<dbReference type="GO" id="GO:0008829">
    <property type="term" value="F:dCTP deaminase activity"/>
    <property type="evidence" value="ECO:0007669"/>
    <property type="project" value="InterPro"/>
</dbReference>
<evidence type="ECO:0000256" key="1">
    <source>
        <dbReference type="ARBA" id="ARBA00022801"/>
    </source>
</evidence>
<dbReference type="GeneID" id="55584248"/>
<dbReference type="EMBL" id="AP018732">
    <property type="protein sequence ID" value="BBE41820.1"/>
    <property type="molecule type" value="Genomic_DNA"/>
</dbReference>
<reference evidence="2 3" key="1">
    <citation type="journal article" date="2019" name="ISME J.">
        <title>Isolation and characterization of a thermophilic sulfur- and iron-reducing thaumarchaeote from a terrestrial acidic hot spring.</title>
        <authorList>
            <person name="Kato S."/>
            <person name="Itoh T."/>
            <person name="Yuki M."/>
            <person name="Nagamori M."/>
            <person name="Ohnishi M."/>
            <person name="Uematsu K."/>
            <person name="Suzuki K."/>
            <person name="Takashina T."/>
            <person name="Ohkuma M."/>
        </authorList>
    </citation>
    <scope>NUCLEOTIDE SEQUENCE [LARGE SCALE GENOMIC DNA]</scope>
    <source>
        <strain evidence="2 3">NAS-02</strain>
    </source>
</reference>
<dbReference type="InterPro" id="IPR011962">
    <property type="entry name" value="dCTP_deaminase"/>
</dbReference>
<keyword evidence="1" id="KW-0378">Hydrolase</keyword>
<dbReference type="Proteomes" id="UP000509448">
    <property type="component" value="Chromosome"/>
</dbReference>
<dbReference type="Pfam" id="PF22769">
    <property type="entry name" value="DCD"/>
    <property type="match status" value="1"/>
</dbReference>
<organism evidence="2 3">
    <name type="scientific">Conexivisphaera calida</name>
    <dbReference type="NCBI Taxonomy" id="1874277"/>
    <lineage>
        <taxon>Archaea</taxon>
        <taxon>Nitrososphaerota</taxon>
        <taxon>Conexivisphaeria</taxon>
        <taxon>Conexivisphaerales</taxon>
        <taxon>Conexivisphaeraceae</taxon>
        <taxon>Conexivisphaera</taxon>
    </lineage>
</organism>
<evidence type="ECO:0000313" key="2">
    <source>
        <dbReference type="EMBL" id="BBE41820.1"/>
    </source>
</evidence>
<gene>
    <name evidence="2" type="ORF">NAS2_0430</name>
</gene>
<protein>
    <recommendedName>
        <fullName evidence="4">Deoxycytidine triphosphate deaminase</fullName>
    </recommendedName>
</protein>
<evidence type="ECO:0008006" key="4">
    <source>
        <dbReference type="Google" id="ProtNLM"/>
    </source>
</evidence>
<accession>A0A4V0P1I3</accession>
<dbReference type="AlphaFoldDB" id="A0A4V0P1I3"/>
<evidence type="ECO:0000313" key="3">
    <source>
        <dbReference type="Proteomes" id="UP000509448"/>
    </source>
</evidence>
<dbReference type="KEGG" id="ccai:NAS2_0430"/>